<dbReference type="Proteomes" id="UP001307889">
    <property type="component" value="Chromosome 1"/>
</dbReference>
<protein>
    <submittedName>
        <fullName evidence="5">WD domain, G-beta repeat</fullName>
    </submittedName>
</protein>
<dbReference type="PANTHER" id="PTHR22652">
    <property type="entry name" value="NUCLEOPORIN NUP43"/>
    <property type="match status" value="1"/>
</dbReference>
<keyword evidence="6" id="KW-1185">Reference proteome</keyword>
<reference evidence="5 6" key="1">
    <citation type="submission" date="2023-09" db="EMBL/GenBank/DDBJ databases">
        <title>Nesidiocoris tenuis whole genome shotgun sequence.</title>
        <authorList>
            <person name="Shibata T."/>
            <person name="Shimoda M."/>
            <person name="Kobayashi T."/>
            <person name="Uehara T."/>
        </authorList>
    </citation>
    <scope>NUCLEOTIDE SEQUENCE [LARGE SCALE GENOMIC DNA]</scope>
    <source>
        <strain evidence="5 6">Japan</strain>
    </source>
</reference>
<keyword evidence="3" id="KW-0677">Repeat</keyword>
<dbReference type="InterPro" id="IPR001680">
    <property type="entry name" value="WD40_rpt"/>
</dbReference>
<evidence type="ECO:0000313" key="5">
    <source>
        <dbReference type="EMBL" id="BES88276.1"/>
    </source>
</evidence>
<gene>
    <name evidence="5" type="ORF">NTJ_01082</name>
</gene>
<evidence type="ECO:0000256" key="3">
    <source>
        <dbReference type="ARBA" id="ARBA00022737"/>
    </source>
</evidence>
<dbReference type="EMBL" id="AP028909">
    <property type="protein sequence ID" value="BES88276.1"/>
    <property type="molecule type" value="Genomic_DNA"/>
</dbReference>
<organism evidence="5 6">
    <name type="scientific">Nesidiocoris tenuis</name>
    <dbReference type="NCBI Taxonomy" id="355587"/>
    <lineage>
        <taxon>Eukaryota</taxon>
        <taxon>Metazoa</taxon>
        <taxon>Ecdysozoa</taxon>
        <taxon>Arthropoda</taxon>
        <taxon>Hexapoda</taxon>
        <taxon>Insecta</taxon>
        <taxon>Pterygota</taxon>
        <taxon>Neoptera</taxon>
        <taxon>Paraneoptera</taxon>
        <taxon>Hemiptera</taxon>
        <taxon>Heteroptera</taxon>
        <taxon>Panheteroptera</taxon>
        <taxon>Cimicomorpha</taxon>
        <taxon>Miridae</taxon>
        <taxon>Dicyphina</taxon>
        <taxon>Nesidiocoris</taxon>
    </lineage>
</organism>
<proteinExistence type="predicted"/>
<dbReference type="InterPro" id="IPR036322">
    <property type="entry name" value="WD40_repeat_dom_sf"/>
</dbReference>
<evidence type="ECO:0000256" key="4">
    <source>
        <dbReference type="ARBA" id="ARBA00023242"/>
    </source>
</evidence>
<evidence type="ECO:0000313" key="6">
    <source>
        <dbReference type="Proteomes" id="UP001307889"/>
    </source>
</evidence>
<sequence length="180" mass="19969">MRAVSFVTRNEIAGGNLKGQISVWDVRQDVFTPTISFPYNSDQSIGVTQLVQFPTQRHILVGAGADGSLSTWDLRKTDASQTIYAAHRNHITDLRFHNVRPGNGFSCSFDGDVWHWNNFAELLGASVSMTSKQLSGKMPNVLCLLPRKKFPVNSIDVIGDSLVAAYDNDLLVYINNLQLK</sequence>
<accession>A0ABN7ABS0</accession>
<dbReference type="SMART" id="SM00320">
    <property type="entry name" value="WD40"/>
    <property type="match status" value="3"/>
</dbReference>
<keyword evidence="4" id="KW-0539">Nucleus</keyword>
<name>A0ABN7ABS0_9HEMI</name>
<keyword evidence="2" id="KW-0853">WD repeat</keyword>
<evidence type="ECO:0000256" key="1">
    <source>
        <dbReference type="ARBA" id="ARBA00004123"/>
    </source>
</evidence>
<dbReference type="InterPro" id="IPR015943">
    <property type="entry name" value="WD40/YVTN_repeat-like_dom_sf"/>
</dbReference>
<dbReference type="SUPFAM" id="SSF50978">
    <property type="entry name" value="WD40 repeat-like"/>
    <property type="match status" value="1"/>
</dbReference>
<comment type="subcellular location">
    <subcellularLocation>
        <location evidence="1">Nucleus</location>
    </subcellularLocation>
</comment>
<dbReference type="PANTHER" id="PTHR22652:SF0">
    <property type="entry name" value="NUCLEOPORIN NUP43"/>
    <property type="match status" value="1"/>
</dbReference>
<dbReference type="Gene3D" id="2.130.10.10">
    <property type="entry name" value="YVTN repeat-like/Quinoprotein amine dehydrogenase"/>
    <property type="match status" value="1"/>
</dbReference>
<evidence type="ECO:0000256" key="2">
    <source>
        <dbReference type="ARBA" id="ARBA00022574"/>
    </source>
</evidence>